<dbReference type="EMBL" id="CAJVAP010000004">
    <property type="protein sequence ID" value="CAG7601053.1"/>
    <property type="molecule type" value="Genomic_DNA"/>
</dbReference>
<accession>A0A916JTI0</accession>
<dbReference type="PANTHER" id="PTHR30093">
    <property type="entry name" value="GENERAL SECRETION PATHWAY PROTEIN G"/>
    <property type="match status" value="1"/>
</dbReference>
<proteinExistence type="predicted"/>
<evidence type="ECO:0008006" key="4">
    <source>
        <dbReference type="Google" id="ProtNLM"/>
    </source>
</evidence>
<evidence type="ECO:0000313" key="3">
    <source>
        <dbReference type="Proteomes" id="UP000693892"/>
    </source>
</evidence>
<gene>
    <name evidence="2" type="ORF">LEUCIP111803_00423</name>
</gene>
<comment type="caution">
    <text evidence="2">The sequence shown here is derived from an EMBL/GenBank/DDBJ whole genome shotgun (WGS) entry which is preliminary data.</text>
</comment>
<keyword evidence="3" id="KW-1185">Reference proteome</keyword>
<keyword evidence="1" id="KW-1133">Transmembrane helix</keyword>
<reference evidence="2" key="1">
    <citation type="submission" date="2021-06" db="EMBL/GenBank/DDBJ databases">
        <authorList>
            <person name="Criscuolo A."/>
        </authorList>
    </citation>
    <scope>NUCLEOTIDE SEQUENCE</scope>
    <source>
        <strain evidence="2">CIP111803</strain>
    </source>
</reference>
<evidence type="ECO:0000256" key="1">
    <source>
        <dbReference type="SAM" id="Phobius"/>
    </source>
</evidence>
<keyword evidence="1" id="KW-0472">Membrane</keyword>
<name>A0A916JTI0_9MICO</name>
<protein>
    <recommendedName>
        <fullName evidence="4">Prepilin-type N-terminal cleavage/methylation domain-containing protein</fullName>
    </recommendedName>
</protein>
<dbReference type="RefSeq" id="WP_218114080.1">
    <property type="nucleotide sequence ID" value="NZ_CAJVAP010000004.1"/>
</dbReference>
<dbReference type="Pfam" id="PF07963">
    <property type="entry name" value="N_methyl"/>
    <property type="match status" value="1"/>
</dbReference>
<dbReference type="Proteomes" id="UP000693892">
    <property type="component" value="Unassembled WGS sequence"/>
</dbReference>
<sequence length="146" mass="14992">MIERLIAAVARKKNDEKGFTLIELLVVVIIIGILAAIAIPIFLNQRQGAWRSAVESDVANARLAVETALTQNNGSLTGLTVPGSTGPGPTTGNITKGSATVATISVSQGVTVAFAATGNDYTITGTHADLGADDYVYTSSNGSSAW</sequence>
<dbReference type="AlphaFoldDB" id="A0A916JTI0"/>
<dbReference type="PROSITE" id="PS00409">
    <property type="entry name" value="PROKAR_NTER_METHYL"/>
    <property type="match status" value="1"/>
</dbReference>
<dbReference type="NCBIfam" id="TIGR02532">
    <property type="entry name" value="IV_pilin_GFxxxE"/>
    <property type="match status" value="1"/>
</dbReference>
<dbReference type="InterPro" id="IPR012902">
    <property type="entry name" value="N_methyl_site"/>
</dbReference>
<feature type="transmembrane region" description="Helical" evidence="1">
    <location>
        <begin position="21"/>
        <end position="43"/>
    </location>
</feature>
<evidence type="ECO:0000313" key="2">
    <source>
        <dbReference type="EMBL" id="CAG7601053.1"/>
    </source>
</evidence>
<organism evidence="2 3">
    <name type="scientific">Leucobacter soli</name>
    <dbReference type="NCBI Taxonomy" id="2812850"/>
    <lineage>
        <taxon>Bacteria</taxon>
        <taxon>Bacillati</taxon>
        <taxon>Actinomycetota</taxon>
        <taxon>Actinomycetes</taxon>
        <taxon>Micrococcales</taxon>
        <taxon>Microbacteriaceae</taxon>
        <taxon>Leucobacter</taxon>
    </lineage>
</organism>
<keyword evidence="1" id="KW-0812">Transmembrane</keyword>